<reference evidence="2 3" key="1">
    <citation type="submission" date="2019-02" db="EMBL/GenBank/DDBJ databases">
        <title>Deep-cultivation of Planctomycetes and their phenomic and genomic characterization uncovers novel biology.</title>
        <authorList>
            <person name="Wiegand S."/>
            <person name="Jogler M."/>
            <person name="Boedeker C."/>
            <person name="Pinto D."/>
            <person name="Vollmers J."/>
            <person name="Rivas-Marin E."/>
            <person name="Kohn T."/>
            <person name="Peeters S.H."/>
            <person name="Heuer A."/>
            <person name="Rast P."/>
            <person name="Oberbeckmann S."/>
            <person name="Bunk B."/>
            <person name="Jeske O."/>
            <person name="Meyerdierks A."/>
            <person name="Storesund J.E."/>
            <person name="Kallscheuer N."/>
            <person name="Luecker S."/>
            <person name="Lage O.M."/>
            <person name="Pohl T."/>
            <person name="Merkel B.J."/>
            <person name="Hornburger P."/>
            <person name="Mueller R.-W."/>
            <person name="Bruemmer F."/>
            <person name="Labrenz M."/>
            <person name="Spormann A.M."/>
            <person name="Op Den Camp H."/>
            <person name="Overmann J."/>
            <person name="Amann R."/>
            <person name="Jetten M.S.M."/>
            <person name="Mascher T."/>
            <person name="Medema M.H."/>
            <person name="Devos D.P."/>
            <person name="Kaster A.-K."/>
            <person name="Ovreas L."/>
            <person name="Rohde M."/>
            <person name="Galperin M.Y."/>
            <person name="Jogler C."/>
        </authorList>
    </citation>
    <scope>NUCLEOTIDE SEQUENCE [LARGE SCALE GENOMIC DNA]</scope>
    <source>
        <strain evidence="2 3">Poly41</strain>
    </source>
</reference>
<name>A0A5C6DTX3_9BACT</name>
<organism evidence="2 3">
    <name type="scientific">Novipirellula artificiosorum</name>
    <dbReference type="NCBI Taxonomy" id="2528016"/>
    <lineage>
        <taxon>Bacteria</taxon>
        <taxon>Pseudomonadati</taxon>
        <taxon>Planctomycetota</taxon>
        <taxon>Planctomycetia</taxon>
        <taxon>Pirellulales</taxon>
        <taxon>Pirellulaceae</taxon>
        <taxon>Novipirellula</taxon>
    </lineage>
</organism>
<accession>A0A5C6DTX3</accession>
<evidence type="ECO:0000313" key="2">
    <source>
        <dbReference type="EMBL" id="TWU38229.1"/>
    </source>
</evidence>
<keyword evidence="1" id="KW-0472">Membrane</keyword>
<protein>
    <submittedName>
        <fullName evidence="2">Uncharacterized protein</fullName>
    </submittedName>
</protein>
<keyword evidence="3" id="KW-1185">Reference proteome</keyword>
<sequence length="73" mass="8240">MVKKRSVDRIPCRANESKEFPNFSGWLRLILLYVVTLMLLGLVIYPLDVVEVPSCVTHGFGAFSISDRVDCSH</sequence>
<dbReference type="Proteomes" id="UP000319143">
    <property type="component" value="Unassembled WGS sequence"/>
</dbReference>
<dbReference type="EMBL" id="SJPV01000004">
    <property type="protein sequence ID" value="TWU38229.1"/>
    <property type="molecule type" value="Genomic_DNA"/>
</dbReference>
<evidence type="ECO:0000313" key="3">
    <source>
        <dbReference type="Proteomes" id="UP000319143"/>
    </source>
</evidence>
<proteinExistence type="predicted"/>
<keyword evidence="1" id="KW-1133">Transmembrane helix</keyword>
<keyword evidence="1" id="KW-0812">Transmembrane</keyword>
<evidence type="ECO:0000256" key="1">
    <source>
        <dbReference type="SAM" id="Phobius"/>
    </source>
</evidence>
<comment type="caution">
    <text evidence="2">The sequence shown here is derived from an EMBL/GenBank/DDBJ whole genome shotgun (WGS) entry which is preliminary data.</text>
</comment>
<dbReference type="AlphaFoldDB" id="A0A5C6DTX3"/>
<feature type="transmembrane region" description="Helical" evidence="1">
    <location>
        <begin position="26"/>
        <end position="47"/>
    </location>
</feature>
<gene>
    <name evidence="2" type="ORF">Poly41_27050</name>
</gene>